<dbReference type="Proteomes" id="UP001212997">
    <property type="component" value="Unassembled WGS sequence"/>
</dbReference>
<evidence type="ECO:0000313" key="3">
    <source>
        <dbReference type="Proteomes" id="UP001212997"/>
    </source>
</evidence>
<dbReference type="AlphaFoldDB" id="A0AAD5YG53"/>
<organism evidence="2 3">
    <name type="scientific">Meripilus lineatus</name>
    <dbReference type="NCBI Taxonomy" id="2056292"/>
    <lineage>
        <taxon>Eukaryota</taxon>
        <taxon>Fungi</taxon>
        <taxon>Dikarya</taxon>
        <taxon>Basidiomycota</taxon>
        <taxon>Agaricomycotina</taxon>
        <taxon>Agaricomycetes</taxon>
        <taxon>Polyporales</taxon>
        <taxon>Meripilaceae</taxon>
        <taxon>Meripilus</taxon>
    </lineage>
</organism>
<protein>
    <recommendedName>
        <fullName evidence="4">F-box domain-containing protein</fullName>
    </recommendedName>
</protein>
<gene>
    <name evidence="2" type="ORF">NLI96_g8514</name>
</gene>
<feature type="region of interest" description="Disordered" evidence="1">
    <location>
        <begin position="408"/>
        <end position="427"/>
    </location>
</feature>
<feature type="region of interest" description="Disordered" evidence="1">
    <location>
        <begin position="583"/>
        <end position="605"/>
    </location>
</feature>
<comment type="caution">
    <text evidence="2">The sequence shown here is derived from an EMBL/GenBank/DDBJ whole genome shotgun (WGS) entry which is preliminary data.</text>
</comment>
<reference evidence="2" key="1">
    <citation type="submission" date="2022-07" db="EMBL/GenBank/DDBJ databases">
        <title>Genome Sequence of Physisporinus lineatus.</title>
        <authorList>
            <person name="Buettner E."/>
        </authorList>
    </citation>
    <scope>NUCLEOTIDE SEQUENCE</scope>
    <source>
        <strain evidence="2">VT162</strain>
    </source>
</reference>
<feature type="compositionally biased region" description="Low complexity" evidence="1">
    <location>
        <begin position="416"/>
        <end position="427"/>
    </location>
</feature>
<keyword evidence="3" id="KW-1185">Reference proteome</keyword>
<sequence>MRRVSKLFYYLSQTPVIWKRLLKNIDYPLPPVPPTSRHSFAKLTGFEVERLLVRPLSLDRAWQAKIPDCYDEWKFNAHHRIKSMVILPGGQYLIASVSDYADKYHAIMLWMLDHAYAPAVPLAKTPVSSKAYHLQAKYMTLGGRRGIAISFVCRGFKHRSDAKKGVDISQYSADYDVDPPYPLVYECTVLHAPLAALESIGDPRFVPGTQAFIDHAKTQPPPFRRIAMIRSTRSLGPGTMDEMWGSPYLAIVRRPNTIMFKNLDGGAVSTLTPTPAEPALAQCPHQIMAMRMLPNQNQILVVRKVTQVPPDRSDRDVFPLEIFDIPVNPTNVALDETRAPAERVFILDDEMAQVYITDHYIPTHDDESLNKHVFGSDSKPPQPISIVARSINPDGLVRCTIYPEKLKHAFPPSPPTSAASSTSRSPSPVTIKHQVRYKYSVRTCSPIRYVASPAGTVYRILPGSYRTVVYTVPKDDRTDTPYVVSMSRYWDDECLKRPTLEQLSDQDYYNKPRRALRQFGYDMKGDVGMSAIAWDETIGRLCMVTEKSSRVWVLDFAKAPKEDHLGRRLPLCLPIEEARMEEIEEIPGPAENDDQTDSEDERNDANDVYNALGLMV</sequence>
<dbReference type="EMBL" id="JANAWD010000389">
    <property type="protein sequence ID" value="KAJ3480198.1"/>
    <property type="molecule type" value="Genomic_DNA"/>
</dbReference>
<proteinExistence type="predicted"/>
<name>A0AAD5YG53_9APHY</name>
<evidence type="ECO:0008006" key="4">
    <source>
        <dbReference type="Google" id="ProtNLM"/>
    </source>
</evidence>
<feature type="compositionally biased region" description="Acidic residues" evidence="1">
    <location>
        <begin position="591"/>
        <end position="602"/>
    </location>
</feature>
<evidence type="ECO:0000313" key="2">
    <source>
        <dbReference type="EMBL" id="KAJ3480198.1"/>
    </source>
</evidence>
<evidence type="ECO:0000256" key="1">
    <source>
        <dbReference type="SAM" id="MobiDB-lite"/>
    </source>
</evidence>
<accession>A0AAD5YG53</accession>